<dbReference type="InterPro" id="IPR036397">
    <property type="entry name" value="RNaseH_sf"/>
</dbReference>
<evidence type="ECO:0000313" key="2">
    <source>
        <dbReference type="EMBL" id="KAK3003903.1"/>
    </source>
</evidence>
<evidence type="ECO:0000313" key="3">
    <source>
        <dbReference type="Proteomes" id="UP001188597"/>
    </source>
</evidence>
<dbReference type="GO" id="GO:0000175">
    <property type="term" value="F:3'-5'-RNA exonuclease activity"/>
    <property type="evidence" value="ECO:0007669"/>
    <property type="project" value="InterPro"/>
</dbReference>
<evidence type="ECO:0000259" key="1">
    <source>
        <dbReference type="PROSITE" id="PS50967"/>
    </source>
</evidence>
<reference evidence="2" key="1">
    <citation type="submission" date="2022-12" db="EMBL/GenBank/DDBJ databases">
        <title>Draft genome assemblies for two species of Escallonia (Escalloniales).</title>
        <authorList>
            <person name="Chanderbali A."/>
            <person name="Dervinis C."/>
            <person name="Anghel I."/>
            <person name="Soltis D."/>
            <person name="Soltis P."/>
            <person name="Zapata F."/>
        </authorList>
    </citation>
    <scope>NUCLEOTIDE SEQUENCE</scope>
    <source>
        <strain evidence="2">UCBG64.0493</strain>
        <tissue evidence="2">Leaf</tissue>
    </source>
</reference>
<gene>
    <name evidence="2" type="ORF">RJ639_018639</name>
</gene>
<dbReference type="Proteomes" id="UP001188597">
    <property type="component" value="Unassembled WGS sequence"/>
</dbReference>
<proteinExistence type="predicted"/>
<dbReference type="PANTHER" id="PTHR12124:SF68">
    <property type="entry name" value="PROTEIN RRP6-LIKE 3"/>
    <property type="match status" value="1"/>
</dbReference>
<dbReference type="GO" id="GO:0071035">
    <property type="term" value="P:nuclear polyadenylation-dependent rRNA catabolic process"/>
    <property type="evidence" value="ECO:0007669"/>
    <property type="project" value="TreeGrafter"/>
</dbReference>
<accession>A0AA88VBJ8</accession>
<dbReference type="Gene3D" id="3.30.420.10">
    <property type="entry name" value="Ribonuclease H-like superfamily/Ribonuclease H"/>
    <property type="match status" value="2"/>
</dbReference>
<dbReference type="GO" id="GO:0005730">
    <property type="term" value="C:nucleolus"/>
    <property type="evidence" value="ECO:0007669"/>
    <property type="project" value="TreeGrafter"/>
</dbReference>
<dbReference type="Pfam" id="PF01612">
    <property type="entry name" value="DNA_pol_A_exo1"/>
    <property type="match status" value="1"/>
</dbReference>
<dbReference type="SUPFAM" id="SSF47819">
    <property type="entry name" value="HRDC-like"/>
    <property type="match status" value="1"/>
</dbReference>
<dbReference type="GO" id="GO:0071040">
    <property type="term" value="P:nuclear polyadenylation-dependent antisense transcript catabolic process"/>
    <property type="evidence" value="ECO:0007669"/>
    <property type="project" value="TreeGrafter"/>
</dbReference>
<comment type="caution">
    <text evidence="2">The sequence shown here is derived from an EMBL/GenBank/DDBJ whole genome shotgun (WGS) entry which is preliminary data.</text>
</comment>
<dbReference type="GO" id="GO:0000166">
    <property type="term" value="F:nucleotide binding"/>
    <property type="evidence" value="ECO:0007669"/>
    <property type="project" value="InterPro"/>
</dbReference>
<dbReference type="GO" id="GO:0071039">
    <property type="term" value="P:nuclear polyadenylation-dependent CUT catabolic process"/>
    <property type="evidence" value="ECO:0007669"/>
    <property type="project" value="TreeGrafter"/>
</dbReference>
<dbReference type="InterPro" id="IPR002121">
    <property type="entry name" value="HRDC_dom"/>
</dbReference>
<dbReference type="GO" id="GO:0003727">
    <property type="term" value="F:single-stranded RNA binding"/>
    <property type="evidence" value="ECO:0007669"/>
    <property type="project" value="TreeGrafter"/>
</dbReference>
<dbReference type="PROSITE" id="PS50967">
    <property type="entry name" value="HRDC"/>
    <property type="match status" value="1"/>
</dbReference>
<dbReference type="AlphaFoldDB" id="A0AA88VBJ8"/>
<dbReference type="InterPro" id="IPR010997">
    <property type="entry name" value="HRDC-like_sf"/>
</dbReference>
<name>A0AA88VBJ8_9ASTE</name>
<dbReference type="GO" id="GO:0071051">
    <property type="term" value="P:poly(A)-dependent snoRNA 3'-end processing"/>
    <property type="evidence" value="ECO:0007669"/>
    <property type="project" value="TreeGrafter"/>
</dbReference>
<feature type="domain" description="HRDC" evidence="1">
    <location>
        <begin position="307"/>
        <end position="375"/>
    </location>
</feature>
<dbReference type="InterPro" id="IPR045092">
    <property type="entry name" value="Rrp6-like"/>
</dbReference>
<protein>
    <recommendedName>
        <fullName evidence="1">HRDC domain-containing protein</fullName>
    </recommendedName>
</protein>
<dbReference type="InterPro" id="IPR012337">
    <property type="entry name" value="RNaseH-like_sf"/>
</dbReference>
<dbReference type="GO" id="GO:0071038">
    <property type="term" value="P:TRAMP-dependent tRNA surveillance pathway"/>
    <property type="evidence" value="ECO:0007669"/>
    <property type="project" value="TreeGrafter"/>
</dbReference>
<dbReference type="GO" id="GO:0071037">
    <property type="term" value="P:nuclear polyadenylation-dependent snRNA catabolic process"/>
    <property type="evidence" value="ECO:0007669"/>
    <property type="project" value="TreeGrafter"/>
</dbReference>
<organism evidence="2 3">
    <name type="scientific">Escallonia herrerae</name>
    <dbReference type="NCBI Taxonomy" id="1293975"/>
    <lineage>
        <taxon>Eukaryota</taxon>
        <taxon>Viridiplantae</taxon>
        <taxon>Streptophyta</taxon>
        <taxon>Embryophyta</taxon>
        <taxon>Tracheophyta</taxon>
        <taxon>Spermatophyta</taxon>
        <taxon>Magnoliopsida</taxon>
        <taxon>eudicotyledons</taxon>
        <taxon>Gunneridae</taxon>
        <taxon>Pentapetalae</taxon>
        <taxon>asterids</taxon>
        <taxon>campanulids</taxon>
        <taxon>Escalloniales</taxon>
        <taxon>Escalloniaceae</taxon>
        <taxon>Escallonia</taxon>
    </lineage>
</organism>
<dbReference type="Gene3D" id="1.10.150.80">
    <property type="entry name" value="HRDC domain"/>
    <property type="match status" value="1"/>
</dbReference>
<dbReference type="EMBL" id="JAVXUP010002343">
    <property type="protein sequence ID" value="KAK3003903.1"/>
    <property type="molecule type" value="Genomic_DNA"/>
</dbReference>
<dbReference type="GO" id="GO:0000176">
    <property type="term" value="C:nuclear exosome (RNase complex)"/>
    <property type="evidence" value="ECO:0007669"/>
    <property type="project" value="TreeGrafter"/>
</dbReference>
<dbReference type="SMART" id="SM00474">
    <property type="entry name" value="35EXOc"/>
    <property type="match status" value="1"/>
</dbReference>
<dbReference type="GO" id="GO:0071044">
    <property type="term" value="P:histone mRNA catabolic process"/>
    <property type="evidence" value="ECO:0007669"/>
    <property type="project" value="TreeGrafter"/>
</dbReference>
<dbReference type="InterPro" id="IPR044876">
    <property type="entry name" value="HRDC_dom_sf"/>
</dbReference>
<dbReference type="InterPro" id="IPR002562">
    <property type="entry name" value="3'-5'_exonuclease_dom"/>
</dbReference>
<sequence>MENKSKIKVAVAIACCWAAISILLAARHKKRKQKQEQSSKPCFLKTEQKPQHAFKRVLADNSYSQFKHLKLHTPNNESGTSSLHPYETEIGGLLREPDVGLRFFEGQVDFEMGESYVWVDTESKLVELAETLSGERVFSVDTEQHGLRSFLGFTALVQISTKSEDYLVDSIALHDVTGILRPVFANPKACDVLSKPQKSLAYLLETYCGREDWRQRPLPIEMVEYARTDAHYLLYIAECLATELKEHDNDCLDDKIRFVLEASQRSNTICLGFFSKETEAYPGESAASSIFFRHLNGQGTALSVLGDTKFQDIVRQLCAWRDLMARVHDENLRYVLSDQAVVAVSVFSKYSVKVVHFLCQNDERKMKRQRERNPT</sequence>
<dbReference type="PANTHER" id="PTHR12124">
    <property type="entry name" value="POLYMYOSITIS/SCLERODERMA AUTOANTIGEN-RELATED"/>
    <property type="match status" value="1"/>
</dbReference>
<dbReference type="GO" id="GO:0071036">
    <property type="term" value="P:nuclear polyadenylation-dependent snoRNA catabolic process"/>
    <property type="evidence" value="ECO:0007669"/>
    <property type="project" value="TreeGrafter"/>
</dbReference>
<dbReference type="SUPFAM" id="SSF53098">
    <property type="entry name" value="Ribonuclease H-like"/>
    <property type="match status" value="1"/>
</dbReference>
<keyword evidence="3" id="KW-1185">Reference proteome</keyword>
<dbReference type="GO" id="GO:0000467">
    <property type="term" value="P:exonucleolytic trimming to generate mature 3'-end of 5.8S rRNA from tricistronic rRNA transcript (SSU-rRNA, 5.8S rRNA, LSU-rRNA)"/>
    <property type="evidence" value="ECO:0007669"/>
    <property type="project" value="InterPro"/>
</dbReference>